<protein>
    <submittedName>
        <fullName evidence="5">Transcriptional regulator HilA</fullName>
    </submittedName>
</protein>
<dbReference type="Proteomes" id="UP000201838">
    <property type="component" value="Unassembled WGS sequence"/>
</dbReference>
<proteinExistence type="predicted"/>
<evidence type="ECO:0000313" key="5">
    <source>
        <dbReference type="EMBL" id="SMX22516.1"/>
    </source>
</evidence>
<gene>
    <name evidence="5" type="primary">hilA_1</name>
    <name evidence="5" type="ORF">BOA8489_00613</name>
</gene>
<dbReference type="EMBL" id="FXXQ01000002">
    <property type="protein sequence ID" value="SMX22516.1"/>
    <property type="molecule type" value="Genomic_DNA"/>
</dbReference>
<dbReference type="SUPFAM" id="SSF52964">
    <property type="entry name" value="TolB, N-terminal domain"/>
    <property type="match status" value="1"/>
</dbReference>
<dbReference type="CDD" id="cd00383">
    <property type="entry name" value="trans_reg_C"/>
    <property type="match status" value="1"/>
</dbReference>
<dbReference type="GO" id="GO:0003677">
    <property type="term" value="F:DNA binding"/>
    <property type="evidence" value="ECO:0007669"/>
    <property type="project" value="UniProtKB-UniRule"/>
</dbReference>
<dbReference type="Pfam" id="PF13181">
    <property type="entry name" value="TPR_8"/>
    <property type="match status" value="1"/>
</dbReference>
<dbReference type="Gene3D" id="1.10.10.10">
    <property type="entry name" value="Winged helix-like DNA-binding domain superfamily/Winged helix DNA-binding domain"/>
    <property type="match status" value="1"/>
</dbReference>
<keyword evidence="2" id="KW-0802">TPR repeat</keyword>
<keyword evidence="6" id="KW-1185">Reference proteome</keyword>
<dbReference type="Pfam" id="PF00486">
    <property type="entry name" value="Trans_reg_C"/>
    <property type="match status" value="1"/>
</dbReference>
<dbReference type="SMART" id="SM00028">
    <property type="entry name" value="TPR"/>
    <property type="match status" value="4"/>
</dbReference>
<dbReference type="PANTHER" id="PTHR12558:SF13">
    <property type="entry name" value="CELL DIVISION CYCLE PROTEIN 27 HOMOLOG"/>
    <property type="match status" value="1"/>
</dbReference>
<dbReference type="AlphaFoldDB" id="A0A238IVV7"/>
<dbReference type="InterPro" id="IPR016032">
    <property type="entry name" value="Sig_transdc_resp-reg_C-effctor"/>
</dbReference>
<evidence type="ECO:0000256" key="1">
    <source>
        <dbReference type="ARBA" id="ARBA00023125"/>
    </source>
</evidence>
<dbReference type="InterPro" id="IPR036388">
    <property type="entry name" value="WH-like_DNA-bd_sf"/>
</dbReference>
<evidence type="ECO:0000256" key="3">
    <source>
        <dbReference type="PROSITE-ProRule" id="PRU01091"/>
    </source>
</evidence>
<feature type="repeat" description="TPR" evidence="2">
    <location>
        <begin position="357"/>
        <end position="390"/>
    </location>
</feature>
<keyword evidence="1 3" id="KW-0238">DNA-binding</keyword>
<dbReference type="PROSITE" id="PS51755">
    <property type="entry name" value="OMPR_PHOB"/>
    <property type="match status" value="1"/>
</dbReference>
<accession>A0A238IVV7</accession>
<feature type="repeat" description="TPR" evidence="2">
    <location>
        <begin position="289"/>
        <end position="322"/>
    </location>
</feature>
<dbReference type="SUPFAM" id="SSF48452">
    <property type="entry name" value="TPR-like"/>
    <property type="match status" value="1"/>
</dbReference>
<dbReference type="InterPro" id="IPR001867">
    <property type="entry name" value="OmpR/PhoB-type_DNA-bd"/>
</dbReference>
<dbReference type="GO" id="GO:0006355">
    <property type="term" value="P:regulation of DNA-templated transcription"/>
    <property type="evidence" value="ECO:0007669"/>
    <property type="project" value="InterPro"/>
</dbReference>
<organism evidence="5 6">
    <name type="scientific">Boseongicola aestuarii</name>
    <dbReference type="NCBI Taxonomy" id="1470561"/>
    <lineage>
        <taxon>Bacteria</taxon>
        <taxon>Pseudomonadati</taxon>
        <taxon>Pseudomonadota</taxon>
        <taxon>Alphaproteobacteria</taxon>
        <taxon>Rhodobacterales</taxon>
        <taxon>Paracoccaceae</taxon>
        <taxon>Boseongicola</taxon>
    </lineage>
</organism>
<evidence type="ECO:0000259" key="4">
    <source>
        <dbReference type="PROSITE" id="PS51755"/>
    </source>
</evidence>
<dbReference type="InterPro" id="IPR011990">
    <property type="entry name" value="TPR-like_helical_dom_sf"/>
</dbReference>
<dbReference type="SUPFAM" id="SSF46894">
    <property type="entry name" value="C-terminal effector domain of the bipartite response regulators"/>
    <property type="match status" value="1"/>
</dbReference>
<dbReference type="PROSITE" id="PS50005">
    <property type="entry name" value="TPR"/>
    <property type="match status" value="3"/>
</dbReference>
<feature type="repeat" description="TPR" evidence="2">
    <location>
        <begin position="323"/>
        <end position="356"/>
    </location>
</feature>
<feature type="domain" description="OmpR/PhoB-type" evidence="4">
    <location>
        <begin position="1"/>
        <end position="61"/>
    </location>
</feature>
<evidence type="ECO:0000313" key="6">
    <source>
        <dbReference type="Proteomes" id="UP000201838"/>
    </source>
</evidence>
<dbReference type="Gene3D" id="1.25.40.10">
    <property type="entry name" value="Tetratricopeptide repeat domain"/>
    <property type="match status" value="1"/>
</dbReference>
<dbReference type="Gene3D" id="3.40.50.10070">
    <property type="entry name" value="TolB, N-terminal domain"/>
    <property type="match status" value="1"/>
</dbReference>
<dbReference type="Pfam" id="PF13432">
    <property type="entry name" value="TPR_16"/>
    <property type="match status" value="1"/>
</dbReference>
<dbReference type="GO" id="GO:0000160">
    <property type="term" value="P:phosphorelay signal transduction system"/>
    <property type="evidence" value="ECO:0007669"/>
    <property type="project" value="InterPro"/>
</dbReference>
<dbReference type="PANTHER" id="PTHR12558">
    <property type="entry name" value="CELL DIVISION CYCLE 16,23,27"/>
    <property type="match status" value="1"/>
</dbReference>
<sequence length="489" mass="53809">MLAEKPGEAVSKTVFFEKVWDGAHVSEDSLVQCIAEIRRAIDDETKSIIQTIPRKGYRLVPTQSEPPIQRGFWRRIAPAMVVACLIAASYFLAAPSDKPSRVIAVLPFQDDSVEPDKGRLGDLLSGQILANLARFPELTVIARNSSFRFRDEDRDISEIAQELGANLIIEGSQQVEGSRLRVNVQLINVRNGSRVWSDQIDAEIHDLLTVSSQISSRVAHSVEAFVAEAQVKAGGSDEVDALLMNLKARRLLQSGLSKENIAGAIAIGTEAINLYPDQAWGHVIIAFALRTKLRFGWADNPEDDLEKAISHAQKAVSLAPDNYVAHFALGRVRMQQGNQTSAILAFDTALMLNPSSADTLNALAQSYFYIGQNERALEALAESARIDPLPGFIHPWMSAWTLWQDQRCDDALNNFSRIAAPPPPAHKLLAVIHVCRGEIEKASDALANFLSSEPDWTASRERELHTDQWIADGALERWIDDLTAAGLPG</sequence>
<dbReference type="InterPro" id="IPR019734">
    <property type="entry name" value="TPR_rpt"/>
</dbReference>
<name>A0A238IVV7_9RHOB</name>
<feature type="DNA-binding region" description="OmpR/PhoB-type" evidence="3">
    <location>
        <begin position="1"/>
        <end position="61"/>
    </location>
</feature>
<reference evidence="5 6" key="1">
    <citation type="submission" date="2017-05" db="EMBL/GenBank/DDBJ databases">
        <authorList>
            <person name="Song R."/>
            <person name="Chenine A.L."/>
            <person name="Ruprecht R.M."/>
        </authorList>
    </citation>
    <scope>NUCLEOTIDE SEQUENCE [LARGE SCALE GENOMIC DNA]</scope>
    <source>
        <strain evidence="5 6">CECT 8489</strain>
    </source>
</reference>
<evidence type="ECO:0000256" key="2">
    <source>
        <dbReference type="PROSITE-ProRule" id="PRU00339"/>
    </source>
</evidence>